<name>A0A0A8YYW8_ARUDO</name>
<accession>A0A0A8YYW8</accession>
<dbReference type="AlphaFoldDB" id="A0A0A8YYW8"/>
<reference evidence="1" key="1">
    <citation type="submission" date="2014-09" db="EMBL/GenBank/DDBJ databases">
        <authorList>
            <person name="Magalhaes I.L.F."/>
            <person name="Oliveira U."/>
            <person name="Santos F.R."/>
            <person name="Vidigal T.H.D.A."/>
            <person name="Brescovit A.D."/>
            <person name="Santos A.J."/>
        </authorList>
    </citation>
    <scope>NUCLEOTIDE SEQUENCE</scope>
    <source>
        <tissue evidence="1">Shoot tissue taken approximately 20 cm above the soil surface</tissue>
    </source>
</reference>
<evidence type="ECO:0000313" key="1">
    <source>
        <dbReference type="EMBL" id="JAD31771.1"/>
    </source>
</evidence>
<dbReference type="EMBL" id="GBRH01266124">
    <property type="protein sequence ID" value="JAD31771.1"/>
    <property type="molecule type" value="Transcribed_RNA"/>
</dbReference>
<organism evidence="1">
    <name type="scientific">Arundo donax</name>
    <name type="common">Giant reed</name>
    <name type="synonym">Donax arundinaceus</name>
    <dbReference type="NCBI Taxonomy" id="35708"/>
    <lineage>
        <taxon>Eukaryota</taxon>
        <taxon>Viridiplantae</taxon>
        <taxon>Streptophyta</taxon>
        <taxon>Embryophyta</taxon>
        <taxon>Tracheophyta</taxon>
        <taxon>Spermatophyta</taxon>
        <taxon>Magnoliopsida</taxon>
        <taxon>Liliopsida</taxon>
        <taxon>Poales</taxon>
        <taxon>Poaceae</taxon>
        <taxon>PACMAD clade</taxon>
        <taxon>Arundinoideae</taxon>
        <taxon>Arundineae</taxon>
        <taxon>Arundo</taxon>
    </lineage>
</organism>
<proteinExistence type="predicted"/>
<reference evidence="1" key="2">
    <citation type="journal article" date="2015" name="Data Brief">
        <title>Shoot transcriptome of the giant reed, Arundo donax.</title>
        <authorList>
            <person name="Barrero R.A."/>
            <person name="Guerrero F.D."/>
            <person name="Moolhuijzen P."/>
            <person name="Goolsby J.A."/>
            <person name="Tidwell J."/>
            <person name="Bellgard S.E."/>
            <person name="Bellgard M.I."/>
        </authorList>
    </citation>
    <scope>NUCLEOTIDE SEQUENCE</scope>
    <source>
        <tissue evidence="1">Shoot tissue taken approximately 20 cm above the soil surface</tissue>
    </source>
</reference>
<protein>
    <submittedName>
        <fullName evidence="1">Uncharacterized protein</fullName>
    </submittedName>
</protein>
<sequence>MVCSHVKGAWCFVLWSRLSCQRQLGPWIPPI</sequence>